<keyword evidence="3" id="KW-0274">FAD</keyword>
<name>A0A1L9RES7_ASPWE</name>
<evidence type="ECO:0000256" key="2">
    <source>
        <dbReference type="ARBA" id="ARBA00022630"/>
    </source>
</evidence>
<dbReference type="FunFam" id="3.50.50.60:FF:000115">
    <property type="entry name" value="Salicylate hydroxylase, putative"/>
    <property type="match status" value="1"/>
</dbReference>
<keyword evidence="4" id="KW-0560">Oxidoreductase</keyword>
<evidence type="ECO:0000313" key="8">
    <source>
        <dbReference type="Proteomes" id="UP000184383"/>
    </source>
</evidence>
<dbReference type="Proteomes" id="UP000184383">
    <property type="component" value="Unassembled WGS sequence"/>
</dbReference>
<dbReference type="VEuPathDB" id="FungiDB:ASPWEDRAFT_174839"/>
<keyword evidence="8" id="KW-1185">Reference proteome</keyword>
<evidence type="ECO:0000256" key="4">
    <source>
        <dbReference type="ARBA" id="ARBA00023002"/>
    </source>
</evidence>
<dbReference type="EMBL" id="KV878214">
    <property type="protein sequence ID" value="OJJ33432.1"/>
    <property type="molecule type" value="Genomic_DNA"/>
</dbReference>
<evidence type="ECO:0000256" key="3">
    <source>
        <dbReference type="ARBA" id="ARBA00022827"/>
    </source>
</evidence>
<feature type="domain" description="FAD-binding" evidence="6">
    <location>
        <begin position="9"/>
        <end position="180"/>
    </location>
</feature>
<dbReference type="GeneID" id="63747128"/>
<gene>
    <name evidence="7" type="ORF">ASPWEDRAFT_174839</name>
</gene>
<dbReference type="GO" id="GO:0071949">
    <property type="term" value="F:FAD binding"/>
    <property type="evidence" value="ECO:0007669"/>
    <property type="project" value="InterPro"/>
</dbReference>
<dbReference type="PANTHER" id="PTHR13789:SF147">
    <property type="entry name" value="PUTATIVE (AFU_ORTHOLOGUE AFUA_2G01950)-RELATED"/>
    <property type="match status" value="1"/>
</dbReference>
<reference evidence="8" key="1">
    <citation type="journal article" date="2017" name="Genome Biol.">
        <title>Comparative genomics reveals high biological diversity and specific adaptations in the industrially and medically important fungal genus Aspergillus.</title>
        <authorList>
            <person name="de Vries R.P."/>
            <person name="Riley R."/>
            <person name="Wiebenga A."/>
            <person name="Aguilar-Osorio G."/>
            <person name="Amillis S."/>
            <person name="Uchima C.A."/>
            <person name="Anderluh G."/>
            <person name="Asadollahi M."/>
            <person name="Askin M."/>
            <person name="Barry K."/>
            <person name="Battaglia E."/>
            <person name="Bayram O."/>
            <person name="Benocci T."/>
            <person name="Braus-Stromeyer S.A."/>
            <person name="Caldana C."/>
            <person name="Canovas D."/>
            <person name="Cerqueira G.C."/>
            <person name="Chen F."/>
            <person name="Chen W."/>
            <person name="Choi C."/>
            <person name="Clum A."/>
            <person name="Dos Santos R.A."/>
            <person name="Damasio A.R."/>
            <person name="Diallinas G."/>
            <person name="Emri T."/>
            <person name="Fekete E."/>
            <person name="Flipphi M."/>
            <person name="Freyberg S."/>
            <person name="Gallo A."/>
            <person name="Gournas C."/>
            <person name="Habgood R."/>
            <person name="Hainaut M."/>
            <person name="Harispe M.L."/>
            <person name="Henrissat B."/>
            <person name="Hilden K.S."/>
            <person name="Hope R."/>
            <person name="Hossain A."/>
            <person name="Karabika E."/>
            <person name="Karaffa L."/>
            <person name="Karanyi Z."/>
            <person name="Krasevec N."/>
            <person name="Kuo A."/>
            <person name="Kusch H."/>
            <person name="LaButti K."/>
            <person name="Lagendijk E.L."/>
            <person name="Lapidus A."/>
            <person name="Levasseur A."/>
            <person name="Lindquist E."/>
            <person name="Lipzen A."/>
            <person name="Logrieco A.F."/>
            <person name="MacCabe A."/>
            <person name="Maekelae M.R."/>
            <person name="Malavazi I."/>
            <person name="Melin P."/>
            <person name="Meyer V."/>
            <person name="Mielnichuk N."/>
            <person name="Miskei M."/>
            <person name="Molnar A.P."/>
            <person name="Mule G."/>
            <person name="Ngan C.Y."/>
            <person name="Orejas M."/>
            <person name="Orosz E."/>
            <person name="Ouedraogo J.P."/>
            <person name="Overkamp K.M."/>
            <person name="Park H.-S."/>
            <person name="Perrone G."/>
            <person name="Piumi F."/>
            <person name="Punt P.J."/>
            <person name="Ram A.F."/>
            <person name="Ramon A."/>
            <person name="Rauscher S."/>
            <person name="Record E."/>
            <person name="Riano-Pachon D.M."/>
            <person name="Robert V."/>
            <person name="Roehrig J."/>
            <person name="Ruller R."/>
            <person name="Salamov A."/>
            <person name="Salih N.S."/>
            <person name="Samson R.A."/>
            <person name="Sandor E."/>
            <person name="Sanguinetti M."/>
            <person name="Schuetze T."/>
            <person name="Sepcic K."/>
            <person name="Shelest E."/>
            <person name="Sherlock G."/>
            <person name="Sophianopoulou V."/>
            <person name="Squina F.M."/>
            <person name="Sun H."/>
            <person name="Susca A."/>
            <person name="Todd R.B."/>
            <person name="Tsang A."/>
            <person name="Unkles S.E."/>
            <person name="van de Wiele N."/>
            <person name="van Rossen-Uffink D."/>
            <person name="Oliveira J.V."/>
            <person name="Vesth T.C."/>
            <person name="Visser J."/>
            <person name="Yu J.-H."/>
            <person name="Zhou M."/>
            <person name="Andersen M.R."/>
            <person name="Archer D.B."/>
            <person name="Baker S.E."/>
            <person name="Benoit I."/>
            <person name="Brakhage A.A."/>
            <person name="Braus G.H."/>
            <person name="Fischer R."/>
            <person name="Frisvad J.C."/>
            <person name="Goldman G.H."/>
            <person name="Houbraken J."/>
            <person name="Oakley B."/>
            <person name="Pocsi I."/>
            <person name="Scazzocchio C."/>
            <person name="Seiboth B."/>
            <person name="vanKuyk P.A."/>
            <person name="Wortman J."/>
            <person name="Dyer P.S."/>
            <person name="Grigoriev I.V."/>
        </authorList>
    </citation>
    <scope>NUCLEOTIDE SEQUENCE [LARGE SCALE GENOMIC DNA]</scope>
    <source>
        <strain evidence="8">DTO 134E9</strain>
    </source>
</reference>
<comment type="similarity">
    <text evidence="1">Belongs to the paxM FAD-dependent monooxygenase family.</text>
</comment>
<sequence length="458" mass="50430">MAESIQDLRIAIIGAGMGGLATALALAKSGFTSIHVFEYAHDLGFVGAGIHLAPNMSRILDRLGVWEEIQREAVEAEKTVVRVGSTNSELADVSFDHIKPTYGYPHMVGHRSTLANALFNGCKKEPAIAFHFSSGAEEINSFGPLPSFTVLPRDSGIPAYRVEADILIGADGVKSKTRVAMLNALGIKAGIRDTNQAAYRIMLHKDQIKDDPELLNLINRNQITRWIGEKRQIIAYPISNHSIYNIATTQLDTNFASATDATYTTRGSKSAMLNTFNDFCPLVRRMLNYAPDGEICEWKLRVHDPIPTWIHHCTALLGDACHPTLPHLAQGAAQAIEDAAVIAVVLSRLPDTQPDSISRALRVYEQIRKRRADTLTEMAAASGRTMYLGEGAAKDERDRQFAALKGNTRGPVPDRYADADVQRGIYGMDCMGVADEEFDRLYNETPENYMICRIDAKL</sequence>
<dbReference type="PANTHER" id="PTHR13789">
    <property type="entry name" value="MONOOXYGENASE"/>
    <property type="match status" value="1"/>
</dbReference>
<dbReference type="InterPro" id="IPR050493">
    <property type="entry name" value="FAD-dep_Monooxygenase_BioMet"/>
</dbReference>
<dbReference type="PRINTS" id="PR00420">
    <property type="entry name" value="RNGMNOXGNASE"/>
</dbReference>
<dbReference type="SUPFAM" id="SSF54373">
    <property type="entry name" value="FAD-linked reductases, C-terminal domain"/>
    <property type="match status" value="1"/>
</dbReference>
<organism evidence="7 8">
    <name type="scientific">Aspergillus wentii DTO 134E9</name>
    <dbReference type="NCBI Taxonomy" id="1073089"/>
    <lineage>
        <taxon>Eukaryota</taxon>
        <taxon>Fungi</taxon>
        <taxon>Dikarya</taxon>
        <taxon>Ascomycota</taxon>
        <taxon>Pezizomycotina</taxon>
        <taxon>Eurotiomycetes</taxon>
        <taxon>Eurotiomycetidae</taxon>
        <taxon>Eurotiales</taxon>
        <taxon>Aspergillaceae</taxon>
        <taxon>Aspergillus</taxon>
        <taxon>Aspergillus subgen. Cremei</taxon>
    </lineage>
</organism>
<dbReference type="Gene3D" id="3.50.50.60">
    <property type="entry name" value="FAD/NAD(P)-binding domain"/>
    <property type="match status" value="1"/>
</dbReference>
<dbReference type="InterPro" id="IPR002938">
    <property type="entry name" value="FAD-bd"/>
</dbReference>
<keyword evidence="2" id="KW-0285">Flavoprotein</keyword>
<dbReference type="OrthoDB" id="1878542at2759"/>
<dbReference type="Pfam" id="PF01494">
    <property type="entry name" value="FAD_binding_3"/>
    <property type="match status" value="1"/>
</dbReference>
<evidence type="ECO:0000313" key="7">
    <source>
        <dbReference type="EMBL" id="OJJ33432.1"/>
    </source>
</evidence>
<evidence type="ECO:0000259" key="6">
    <source>
        <dbReference type="Pfam" id="PF01494"/>
    </source>
</evidence>
<evidence type="ECO:0000256" key="5">
    <source>
        <dbReference type="ARBA" id="ARBA00023033"/>
    </source>
</evidence>
<dbReference type="RefSeq" id="XP_040687109.1">
    <property type="nucleotide sequence ID" value="XM_040831280.1"/>
</dbReference>
<dbReference type="GO" id="GO:0004497">
    <property type="term" value="F:monooxygenase activity"/>
    <property type="evidence" value="ECO:0007669"/>
    <property type="project" value="UniProtKB-KW"/>
</dbReference>
<protein>
    <recommendedName>
        <fullName evidence="6">FAD-binding domain-containing protein</fullName>
    </recommendedName>
</protein>
<keyword evidence="5" id="KW-0503">Monooxygenase</keyword>
<dbReference type="SUPFAM" id="SSF51905">
    <property type="entry name" value="FAD/NAD(P)-binding domain"/>
    <property type="match status" value="1"/>
</dbReference>
<accession>A0A1L9RES7</accession>
<dbReference type="STRING" id="1073089.A0A1L9RES7"/>
<evidence type="ECO:0000256" key="1">
    <source>
        <dbReference type="ARBA" id="ARBA00007992"/>
    </source>
</evidence>
<dbReference type="InterPro" id="IPR036188">
    <property type="entry name" value="FAD/NAD-bd_sf"/>
</dbReference>
<proteinExistence type="inferred from homology"/>
<dbReference type="AlphaFoldDB" id="A0A1L9RES7"/>